<dbReference type="SUPFAM" id="SSF53067">
    <property type="entry name" value="Actin-like ATPase domain"/>
    <property type="match status" value="1"/>
</dbReference>
<protein>
    <submittedName>
        <fullName evidence="2">ROK family transcriptional regulator</fullName>
    </submittedName>
</protein>
<dbReference type="PANTHER" id="PTHR18964">
    <property type="entry name" value="ROK (REPRESSOR, ORF, KINASE) FAMILY"/>
    <property type="match status" value="1"/>
</dbReference>
<evidence type="ECO:0000313" key="2">
    <source>
        <dbReference type="EMBL" id="TCJ15607.1"/>
    </source>
</evidence>
<dbReference type="Gene3D" id="3.30.420.40">
    <property type="match status" value="2"/>
</dbReference>
<gene>
    <name evidence="2" type="ORF">E0L93_12345</name>
</gene>
<dbReference type="SUPFAM" id="SSF46785">
    <property type="entry name" value="Winged helix' DNA-binding domain"/>
    <property type="match status" value="1"/>
</dbReference>
<evidence type="ECO:0000256" key="1">
    <source>
        <dbReference type="ARBA" id="ARBA00006479"/>
    </source>
</evidence>
<accession>A0A4R1BEU3</accession>
<sequence length="426" mass="44327">MSGLREGLEIEDGNRGRRVAGRVAGDIRRHNRAVVLELVRNLGPVSRAEVARAARLSPATVAEIIGELVREGLVRVAGEGPSTGGRPPALVELDPEARSAVGLEIGPRTLTAVVTDLNAAVKVRVEKPSKMVEGAKVTAGQVEAIFEQILQEVPEAAENSLGVGVAVPAPILRSRGTRFDPPSDPEWGGLDVPELISRKFDAPVLVDNDANARALGEFLFGAGRGASNMLYVIAHWGVGGALVVDGDLRRGADGGAGEIGHTVIEVDGPPCGCGGYGCLEAFAGRAGIARRARRALKLAGRDRLGGVDLDDLKVRHVVQAARDGDELAARVLEETGQYLGIGVANAINVLNPEVVVLGGSTVEIGEMVTGPLVRVARRRALPGMAEGTRIVKGELGEDAGAVGAAALVLRELFAVSVPEAVRRTVV</sequence>
<dbReference type="InterPro" id="IPR036388">
    <property type="entry name" value="WH-like_DNA-bd_sf"/>
</dbReference>
<comment type="caution">
    <text evidence="2">The sequence shown here is derived from an EMBL/GenBank/DDBJ whole genome shotgun (WGS) entry which is preliminary data.</text>
</comment>
<dbReference type="OrthoDB" id="3189808at2"/>
<organism evidence="2 3">
    <name type="scientific">Rubrobacter taiwanensis</name>
    <dbReference type="NCBI Taxonomy" id="185139"/>
    <lineage>
        <taxon>Bacteria</taxon>
        <taxon>Bacillati</taxon>
        <taxon>Actinomycetota</taxon>
        <taxon>Rubrobacteria</taxon>
        <taxon>Rubrobacterales</taxon>
        <taxon>Rubrobacteraceae</taxon>
        <taxon>Rubrobacter</taxon>
    </lineage>
</organism>
<keyword evidence="3" id="KW-1185">Reference proteome</keyword>
<dbReference type="EMBL" id="SKBU01000023">
    <property type="protein sequence ID" value="TCJ15607.1"/>
    <property type="molecule type" value="Genomic_DNA"/>
</dbReference>
<dbReference type="InterPro" id="IPR036390">
    <property type="entry name" value="WH_DNA-bd_sf"/>
</dbReference>
<dbReference type="Gene3D" id="1.10.10.10">
    <property type="entry name" value="Winged helix-like DNA-binding domain superfamily/Winged helix DNA-binding domain"/>
    <property type="match status" value="1"/>
</dbReference>
<dbReference type="InterPro" id="IPR000600">
    <property type="entry name" value="ROK"/>
</dbReference>
<proteinExistence type="inferred from homology"/>
<reference evidence="2 3" key="1">
    <citation type="submission" date="2019-03" db="EMBL/GenBank/DDBJ databases">
        <title>Whole genome sequence of a novel Rubrobacter taiwanensis strain, isolated from Yellowstone National Park.</title>
        <authorList>
            <person name="Freed S."/>
            <person name="Ramaley R.F."/>
            <person name="Kyndt J.A."/>
        </authorList>
    </citation>
    <scope>NUCLEOTIDE SEQUENCE [LARGE SCALE GENOMIC DNA]</scope>
    <source>
        <strain evidence="2 3">Yellowstone</strain>
    </source>
</reference>
<dbReference type="Pfam" id="PF00480">
    <property type="entry name" value="ROK"/>
    <property type="match status" value="1"/>
</dbReference>
<evidence type="ECO:0000313" key="3">
    <source>
        <dbReference type="Proteomes" id="UP000295244"/>
    </source>
</evidence>
<dbReference type="InterPro" id="IPR043129">
    <property type="entry name" value="ATPase_NBD"/>
</dbReference>
<dbReference type="AlphaFoldDB" id="A0A4R1BEU3"/>
<dbReference type="Proteomes" id="UP000295244">
    <property type="component" value="Unassembled WGS sequence"/>
</dbReference>
<comment type="similarity">
    <text evidence="1">Belongs to the ROK (NagC/XylR) family.</text>
</comment>
<dbReference type="PANTHER" id="PTHR18964:SF149">
    <property type="entry name" value="BIFUNCTIONAL UDP-N-ACETYLGLUCOSAMINE 2-EPIMERASE_N-ACETYLMANNOSAMINE KINASE"/>
    <property type="match status" value="1"/>
</dbReference>
<name>A0A4R1BEU3_9ACTN</name>